<protein>
    <recommendedName>
        <fullName evidence="3 7">Alpha-galactosidase</fullName>
        <ecNumber evidence="3 7">3.2.1.22</ecNumber>
    </recommendedName>
    <alternativeName>
        <fullName evidence="7">Melibiase</fullName>
    </alternativeName>
</protein>
<evidence type="ECO:0000256" key="1">
    <source>
        <dbReference type="ARBA" id="ARBA00001255"/>
    </source>
</evidence>
<evidence type="ECO:0000256" key="2">
    <source>
        <dbReference type="ARBA" id="ARBA00009743"/>
    </source>
</evidence>
<dbReference type="Pfam" id="PF16499">
    <property type="entry name" value="Melibiase_2"/>
    <property type="match status" value="2"/>
</dbReference>
<dbReference type="EC" id="3.2.1.22" evidence="3 7"/>
<dbReference type="Pfam" id="PF17801">
    <property type="entry name" value="Melibiase_C"/>
    <property type="match status" value="1"/>
</dbReference>
<dbReference type="InterPro" id="IPR013780">
    <property type="entry name" value="Glyco_hydro_b"/>
</dbReference>
<dbReference type="Proteomes" id="UP001470230">
    <property type="component" value="Unassembled WGS sequence"/>
</dbReference>
<dbReference type="InterPro" id="IPR013783">
    <property type="entry name" value="Ig-like_fold"/>
</dbReference>
<dbReference type="InterPro" id="IPR013785">
    <property type="entry name" value="Aldolase_TIM"/>
</dbReference>
<dbReference type="CDD" id="cd14792">
    <property type="entry name" value="GH27"/>
    <property type="match status" value="1"/>
</dbReference>
<reference evidence="11 12" key="1">
    <citation type="submission" date="2024-04" db="EMBL/GenBank/DDBJ databases">
        <title>Tritrichomonas musculus Genome.</title>
        <authorList>
            <person name="Alves-Ferreira E."/>
            <person name="Grigg M."/>
            <person name="Lorenzi H."/>
            <person name="Galac M."/>
        </authorList>
    </citation>
    <scope>NUCLEOTIDE SEQUENCE [LARGE SCALE GENOMIC DNA]</scope>
    <source>
        <strain evidence="11 12">EAF2021</strain>
    </source>
</reference>
<feature type="region of interest" description="Disordered" evidence="8">
    <location>
        <begin position="347"/>
        <end position="367"/>
    </location>
</feature>
<dbReference type="SUPFAM" id="SSF51445">
    <property type="entry name" value="(Trans)glycosidases"/>
    <property type="match status" value="1"/>
</dbReference>
<proteinExistence type="inferred from homology"/>
<dbReference type="Gene3D" id="2.60.40.10">
    <property type="entry name" value="Immunoglobulins"/>
    <property type="match status" value="1"/>
</dbReference>
<keyword evidence="7" id="KW-1015">Disulfide bond</keyword>
<evidence type="ECO:0000256" key="3">
    <source>
        <dbReference type="ARBA" id="ARBA00012755"/>
    </source>
</evidence>
<comment type="catalytic activity">
    <reaction evidence="1 7">
        <text>Hydrolysis of terminal, non-reducing alpha-D-galactose residues in alpha-D-galactosides, including galactose oligosaccharides, galactomannans and galactolipids.</text>
        <dbReference type="EC" id="3.2.1.22"/>
    </reaction>
</comment>
<evidence type="ECO:0000313" key="12">
    <source>
        <dbReference type="Proteomes" id="UP001470230"/>
    </source>
</evidence>
<comment type="caution">
    <text evidence="11">The sequence shown here is derived from an EMBL/GenBank/DDBJ whole genome shotgun (WGS) entry which is preliminary data.</text>
</comment>
<dbReference type="Gene3D" id="2.60.40.1180">
    <property type="entry name" value="Golgi alpha-mannosidase II"/>
    <property type="match status" value="1"/>
</dbReference>
<dbReference type="InterPro" id="IPR015919">
    <property type="entry name" value="Cadherin-like_sf"/>
</dbReference>
<comment type="similarity">
    <text evidence="2 7">Belongs to the glycosyl hydrolase 27 family.</text>
</comment>
<evidence type="ECO:0000256" key="8">
    <source>
        <dbReference type="SAM" id="MobiDB-lite"/>
    </source>
</evidence>
<evidence type="ECO:0000313" key="11">
    <source>
        <dbReference type="EMBL" id="KAK8846060.1"/>
    </source>
</evidence>
<accession>A0ABR2HG84</accession>
<keyword evidence="4 9" id="KW-0732">Signal</keyword>
<keyword evidence="5 7" id="KW-0378">Hydrolase</keyword>
<dbReference type="InterPro" id="IPR017853">
    <property type="entry name" value="GH"/>
</dbReference>
<dbReference type="InterPro" id="IPR002241">
    <property type="entry name" value="Glyco_hydro_27"/>
</dbReference>
<gene>
    <name evidence="11" type="ORF">M9Y10_020061</name>
</gene>
<evidence type="ECO:0000256" key="4">
    <source>
        <dbReference type="ARBA" id="ARBA00022729"/>
    </source>
</evidence>
<evidence type="ECO:0000256" key="7">
    <source>
        <dbReference type="RuleBase" id="RU361168"/>
    </source>
</evidence>
<dbReference type="SUPFAM" id="SSF51011">
    <property type="entry name" value="Glycosyl hydrolase domain"/>
    <property type="match status" value="1"/>
</dbReference>
<feature type="signal peptide" evidence="9">
    <location>
        <begin position="1"/>
        <end position="18"/>
    </location>
</feature>
<dbReference type="PRINTS" id="PR00740">
    <property type="entry name" value="GLHYDRLASE27"/>
</dbReference>
<keyword evidence="12" id="KW-1185">Reference proteome</keyword>
<dbReference type="EMBL" id="JAPFFF010000029">
    <property type="protein sequence ID" value="KAK8846060.1"/>
    <property type="molecule type" value="Genomic_DNA"/>
</dbReference>
<dbReference type="Gene3D" id="3.20.20.70">
    <property type="entry name" value="Aldolase class I"/>
    <property type="match status" value="2"/>
</dbReference>
<evidence type="ECO:0000256" key="5">
    <source>
        <dbReference type="ARBA" id="ARBA00022801"/>
    </source>
</evidence>
<dbReference type="InterPro" id="IPR041233">
    <property type="entry name" value="Melibiase_C"/>
</dbReference>
<dbReference type="Pfam" id="PF05345">
    <property type="entry name" value="He_PIG"/>
    <property type="match status" value="1"/>
</dbReference>
<dbReference type="PANTHER" id="PTHR11452:SF75">
    <property type="entry name" value="ALPHA-GALACTOSIDASE MEL1"/>
    <property type="match status" value="1"/>
</dbReference>
<organism evidence="11 12">
    <name type="scientific">Tritrichomonas musculus</name>
    <dbReference type="NCBI Taxonomy" id="1915356"/>
    <lineage>
        <taxon>Eukaryota</taxon>
        <taxon>Metamonada</taxon>
        <taxon>Parabasalia</taxon>
        <taxon>Tritrichomonadida</taxon>
        <taxon>Tritrichomonadidae</taxon>
        <taxon>Tritrichomonas</taxon>
    </lineage>
</organism>
<feature type="domain" description="Alpha galactosidase C-terminal" evidence="10">
    <location>
        <begin position="593"/>
        <end position="669"/>
    </location>
</feature>
<sequence>MNIGIFLFFAVAFSKTFLTHIKIDGYPIQSFATTKHEYFISIPYSKQTTRIEAFTNNPLKPARINSINGAEFLMGSTLQLNGFDTFIISYGSPKTEKSSKKYKVHFVQVSPITMPIHVSSHSRLTPNEEPQSPLINSAKVIGSLPNTEFQHYISTTGERPITYTANGLPSSLQLNENTGIITGRSPSEKGEYTVQITATNSFGSDSVNIKIVIGDKQRLTPVQGWSSWYTQSQAISEDGVLKMAESAIKSRINDYGFVYLNIDDCWQGNRTEEKPPKLTGKRPFINNGVTYGGFPNMTNLTSYIHSIGLKIGIYSGPKPSTYAGFLGSSSFNSSGMDYNNFSPYNGNDNSRGPKFDDTGSGSGSDGLPGVYQPSQYYGSWFSGYESSPGGKEVGPFWFGEVDVATFSEWGFDFMKWDWLLYGNVTLTKELTKSLTQASSSSGRSIVLSLSNNVGHNHELMQSVKDIGASMARITTDISDNWFSMSSAASEALYFIDIAGNGFYPDPDMLQIGYIGTPNGLNTKFHKTHLAKVEQYFQLSFWAIYPAPMILSCDLSQLDGDDFTMGLLKNREVILINQDSLGIPSKKLKDNSDDVIVRELDDGSVALGVFNFVIMERNLNIYLADIEKVTGVKFPKGATLRSVWEQKDVGVVDGNFTITLEGHQGLLYKLIPIV</sequence>
<dbReference type="PANTHER" id="PTHR11452">
    <property type="entry name" value="ALPHA-GALACTOSIDASE/ALPHA-N-ACETYLGALACTOSAMINIDASE"/>
    <property type="match status" value="1"/>
</dbReference>
<evidence type="ECO:0000259" key="10">
    <source>
        <dbReference type="Pfam" id="PF17801"/>
    </source>
</evidence>
<dbReference type="SUPFAM" id="SSF49313">
    <property type="entry name" value="Cadherin-like"/>
    <property type="match status" value="1"/>
</dbReference>
<evidence type="ECO:0000256" key="6">
    <source>
        <dbReference type="ARBA" id="ARBA00023295"/>
    </source>
</evidence>
<keyword evidence="6 7" id="KW-0326">Glycosidase</keyword>
<evidence type="ECO:0000256" key="9">
    <source>
        <dbReference type="SAM" id="SignalP"/>
    </source>
</evidence>
<feature type="chain" id="PRO_5045951709" description="Alpha-galactosidase" evidence="9">
    <location>
        <begin position="19"/>
        <end position="673"/>
    </location>
</feature>
<name>A0ABR2HG84_9EUKA</name>